<reference evidence="3" key="4">
    <citation type="submission" date="2024-10" db="EMBL/GenBank/DDBJ databases">
        <authorList>
            <person name="Bergman P."/>
            <person name="Andersson A.F."/>
            <person name="Zangenah S."/>
            <person name="Abbasi N."/>
        </authorList>
    </citation>
    <scope>NUCLEOTIDE SEQUENCE</scope>
    <source>
        <strain evidence="3">W5</strain>
    </source>
</reference>
<evidence type="ECO:0000259" key="1">
    <source>
        <dbReference type="Pfam" id="PF11845"/>
    </source>
</evidence>
<dbReference type="OrthoDB" id="1494333at2"/>
<feature type="domain" description="Tll0287-like" evidence="1">
    <location>
        <begin position="53"/>
        <end position="186"/>
    </location>
</feature>
<evidence type="ECO:0000313" key="5">
    <source>
        <dbReference type="Proteomes" id="UP001622370"/>
    </source>
</evidence>
<evidence type="ECO:0000313" key="4">
    <source>
        <dbReference type="Proteomes" id="UP000217348"/>
    </source>
</evidence>
<dbReference type="InterPro" id="IPR021796">
    <property type="entry name" value="Tll0287-like_dom"/>
</dbReference>
<name>A0A250FXZ7_9FLAO</name>
<reference evidence="3 5" key="1">
    <citation type="journal article" date="2016" name="Sci. Rep.">
        <title>Whole genome sequencing identifies a novel species of the genus Capnocytophaga isolated from dog and cat bite wounds in humans.</title>
        <authorList>
            <person name="Zangenah S."/>
            <person name="Abbasi N."/>
            <person name="Andersson A.F."/>
            <person name="Bergman P."/>
        </authorList>
    </citation>
    <scope>NUCLEOTIDE SEQUENCE [LARGE SCALE GENOMIC DNA]</scope>
    <source>
        <strain evidence="3 5">W5</strain>
    </source>
</reference>
<reference evidence="2" key="2">
    <citation type="journal article" date="2017" name="Genome Announc.">
        <title>Twelve Complete Reference Genomes of Clinical Isolates in the Capnocytophaga Genus.</title>
        <authorList>
            <person name="Villarma A."/>
            <person name="Gulvik C.A."/>
            <person name="Rowe L.A."/>
            <person name="Sheth M."/>
            <person name="Juieng P."/>
            <person name="Nicholson A.C."/>
            <person name="Loparev V.N."/>
            <person name="McQuiston J.R."/>
        </authorList>
    </citation>
    <scope>NUCLEOTIDE SEQUENCE</scope>
    <source>
        <strain evidence="2">H2177</strain>
    </source>
</reference>
<dbReference type="Proteomes" id="UP001622370">
    <property type="component" value="Unassembled WGS sequence"/>
</dbReference>
<protein>
    <submittedName>
        <fullName evidence="3">DUF3365 domain-containing protein</fullName>
    </submittedName>
</protein>
<evidence type="ECO:0000313" key="3">
    <source>
        <dbReference type="EMBL" id="MFK8293775.1"/>
    </source>
</evidence>
<dbReference type="EMBL" id="CP022387">
    <property type="protein sequence ID" value="ATA89861.1"/>
    <property type="molecule type" value="Genomic_DNA"/>
</dbReference>
<keyword evidence="5" id="KW-1185">Reference proteome</keyword>
<gene>
    <name evidence="3" type="ORF">ACI76L_08280</name>
    <name evidence="2" type="ORF">CGC58_09050</name>
</gene>
<dbReference type="Pfam" id="PF11845">
    <property type="entry name" value="Tll0287-like"/>
    <property type="match status" value="1"/>
</dbReference>
<dbReference type="Proteomes" id="UP000217348">
    <property type="component" value="Chromosome"/>
</dbReference>
<dbReference type="KEGG" id="csto:CGC58_09050"/>
<dbReference type="RefSeq" id="WP_095896421.1">
    <property type="nucleotide sequence ID" value="NZ_CP022387.1"/>
</dbReference>
<dbReference type="AlphaFoldDB" id="A0A250FXZ7"/>
<organism evidence="2 4">
    <name type="scientific">Capnocytophaga stomatis</name>
    <dbReference type="NCBI Taxonomy" id="1848904"/>
    <lineage>
        <taxon>Bacteria</taxon>
        <taxon>Pseudomonadati</taxon>
        <taxon>Bacteroidota</taxon>
        <taxon>Flavobacteriia</taxon>
        <taxon>Flavobacteriales</taxon>
        <taxon>Flavobacteriaceae</taxon>
        <taxon>Capnocytophaga</taxon>
    </lineage>
</organism>
<proteinExistence type="predicted"/>
<accession>A0A250FXZ7</accession>
<evidence type="ECO:0000313" key="2">
    <source>
        <dbReference type="EMBL" id="ATA89861.1"/>
    </source>
</evidence>
<sequence>MKRIFFITVGLLLVSCNHSRKLTETEIANYLTLGDSIATQTQKVLLMNVSAKMKEGGAVHAVDFCSEKAVFLTDSLSNKHHIQRVSNKNRNPNNAISSELDKKAWDEISTLMGDSSKEKHLILQEGNEVYYYKAIPLGMPTCLACHGNPQAEITPEALQIISQKYPNDKATNYKMGELRGLWKIKINE</sequence>
<reference evidence="4" key="3">
    <citation type="submission" date="2017-06" db="EMBL/GenBank/DDBJ databases">
        <title>Capnocytophaga spp. assemblies.</title>
        <authorList>
            <person name="Gulvik C.A."/>
        </authorList>
    </citation>
    <scope>NUCLEOTIDE SEQUENCE [LARGE SCALE GENOMIC DNA]</scope>
    <source>
        <strain evidence="4">H2177</strain>
    </source>
</reference>
<dbReference type="EMBL" id="JBJGWJ010000005">
    <property type="protein sequence ID" value="MFK8293775.1"/>
    <property type="molecule type" value="Genomic_DNA"/>
</dbReference>
<dbReference type="PROSITE" id="PS51257">
    <property type="entry name" value="PROKAR_LIPOPROTEIN"/>
    <property type="match status" value="1"/>
</dbReference>